<sequence length="527" mass="58205">MARGHFFRELFLLASPPPEKRRPTARAAVVNHRGSRRCASTGRACIQDAPIARYRPELRSAPNETAQNRSVHKRKEEMGGKATPLVVTSDTICAPNLRDPRGKNRAAAKKISRDTHSRKFTTDPRRHPHQERGKRREEGEEEAPTFIAPFLPSAMKNGEVCENDEKKNETTERRRRRRRRRAAKSESVEGAVDRGGKEKELDEVGKGVGYLTTASGVRRKIIFSGRNPRCASRIAYPIGISGAPRDRTEIPRCVHAPLRLPGIINFSCPRTDAHTLLALAVSLRPPAKMRKKCTASLFLFLSFSCSLAALAFFTVIVTEMIVGRLVDYSIGSRTRTTGEEERGLKYVRKVESAEGRVERKEREAEKRIRSEETGPSTREEGSSTEERENRVGEAPKLELIGGGRIAGTNAEGRPQRKRPSGDVTLIPPGRAYKMAAGVPFLPCYSYGVGFRLSRSLCLTRVVCMRGYGAAAVASSARAVSSLEETTTGWLAGWLAGWMGERRRVTSAEGIELSTEAEGATSKDKLPA</sequence>
<evidence type="ECO:0000313" key="3">
    <source>
        <dbReference type="EMBL" id="TGZ31965.1"/>
    </source>
</evidence>
<feature type="region of interest" description="Disordered" evidence="1">
    <location>
        <begin position="93"/>
        <end position="198"/>
    </location>
</feature>
<keyword evidence="2" id="KW-0472">Membrane</keyword>
<feature type="compositionally biased region" description="Basic and acidic residues" evidence="1">
    <location>
        <begin position="183"/>
        <end position="198"/>
    </location>
</feature>
<gene>
    <name evidence="3" type="ORF">DBV15_05704</name>
</gene>
<feature type="compositionally biased region" description="Basic and acidic residues" evidence="1">
    <location>
        <begin position="111"/>
        <end position="138"/>
    </location>
</feature>
<feature type="compositionally biased region" description="Basic residues" evidence="1">
    <location>
        <begin position="173"/>
        <end position="182"/>
    </location>
</feature>
<evidence type="ECO:0000256" key="2">
    <source>
        <dbReference type="SAM" id="Phobius"/>
    </source>
</evidence>
<proteinExistence type="predicted"/>
<reference evidence="3 4" key="1">
    <citation type="journal article" date="2019" name="Philos. Trans. R. Soc. Lond., B, Biol. Sci.">
        <title>Ant behaviour and brain gene expression of defending hosts depend on the ecological success of the intruding social parasite.</title>
        <authorList>
            <person name="Kaur R."/>
            <person name="Stoldt M."/>
            <person name="Jongepier E."/>
            <person name="Feldmeyer B."/>
            <person name="Menzel F."/>
            <person name="Bornberg-Bauer E."/>
            <person name="Foitzik S."/>
        </authorList>
    </citation>
    <scope>NUCLEOTIDE SEQUENCE [LARGE SCALE GENOMIC DNA]</scope>
    <source>
        <tissue evidence="3">Whole body</tissue>
    </source>
</reference>
<evidence type="ECO:0000313" key="4">
    <source>
        <dbReference type="Proteomes" id="UP000310200"/>
    </source>
</evidence>
<comment type="caution">
    <text evidence="3">The sequence shown here is derived from an EMBL/GenBank/DDBJ whole genome shotgun (WGS) entry which is preliminary data.</text>
</comment>
<accession>A0A4S2J9J4</accession>
<evidence type="ECO:0000256" key="1">
    <source>
        <dbReference type="SAM" id="MobiDB-lite"/>
    </source>
</evidence>
<dbReference type="Proteomes" id="UP000310200">
    <property type="component" value="Unassembled WGS sequence"/>
</dbReference>
<dbReference type="EMBL" id="QBLH01003978">
    <property type="protein sequence ID" value="TGZ31965.1"/>
    <property type="molecule type" value="Genomic_DNA"/>
</dbReference>
<keyword evidence="2" id="KW-0812">Transmembrane</keyword>
<feature type="region of interest" description="Disordered" evidence="1">
    <location>
        <begin position="355"/>
        <end position="425"/>
    </location>
</feature>
<dbReference type="AlphaFoldDB" id="A0A4S2J9J4"/>
<keyword evidence="4" id="KW-1185">Reference proteome</keyword>
<keyword evidence="2" id="KW-1133">Transmembrane helix</keyword>
<feature type="region of interest" description="Disordered" evidence="1">
    <location>
        <begin position="61"/>
        <end position="80"/>
    </location>
</feature>
<feature type="transmembrane region" description="Helical" evidence="2">
    <location>
        <begin position="297"/>
        <end position="317"/>
    </location>
</feature>
<name>A0A4S2J9J4_9HYME</name>
<organism evidence="3 4">
    <name type="scientific">Temnothorax longispinosus</name>
    <dbReference type="NCBI Taxonomy" id="300112"/>
    <lineage>
        <taxon>Eukaryota</taxon>
        <taxon>Metazoa</taxon>
        <taxon>Ecdysozoa</taxon>
        <taxon>Arthropoda</taxon>
        <taxon>Hexapoda</taxon>
        <taxon>Insecta</taxon>
        <taxon>Pterygota</taxon>
        <taxon>Neoptera</taxon>
        <taxon>Endopterygota</taxon>
        <taxon>Hymenoptera</taxon>
        <taxon>Apocrita</taxon>
        <taxon>Aculeata</taxon>
        <taxon>Formicoidea</taxon>
        <taxon>Formicidae</taxon>
        <taxon>Myrmicinae</taxon>
        <taxon>Temnothorax</taxon>
    </lineage>
</organism>
<feature type="compositionally biased region" description="Basic and acidic residues" evidence="1">
    <location>
        <begin position="355"/>
        <end position="396"/>
    </location>
</feature>
<feature type="compositionally biased region" description="Basic and acidic residues" evidence="1">
    <location>
        <begin position="163"/>
        <end position="172"/>
    </location>
</feature>
<protein>
    <submittedName>
        <fullName evidence="3">Uncharacterized protein</fullName>
    </submittedName>
</protein>